<dbReference type="AlphaFoldDB" id="A0AB34K8M8"/>
<protein>
    <recommendedName>
        <fullName evidence="1">Serine aminopeptidase S33 domain-containing protein</fullName>
    </recommendedName>
</protein>
<reference evidence="2 3" key="1">
    <citation type="journal article" date="2024" name="Science">
        <title>Giant polyketide synthase enzymes in the biosynthesis of giant marine polyether toxins.</title>
        <authorList>
            <person name="Fallon T.R."/>
            <person name="Shende V.V."/>
            <person name="Wierzbicki I.H."/>
            <person name="Pendleton A.L."/>
            <person name="Watervoot N.F."/>
            <person name="Auber R.P."/>
            <person name="Gonzalez D.J."/>
            <person name="Wisecaver J.H."/>
            <person name="Moore B.S."/>
        </authorList>
    </citation>
    <scope>NUCLEOTIDE SEQUENCE [LARGE SCALE GENOMIC DNA]</scope>
    <source>
        <strain evidence="2 3">12B1</strain>
    </source>
</reference>
<feature type="domain" description="Serine aminopeptidase S33" evidence="1">
    <location>
        <begin position="100"/>
        <end position="326"/>
    </location>
</feature>
<dbReference type="InterPro" id="IPR051044">
    <property type="entry name" value="MAG_DAG_Lipase"/>
</dbReference>
<name>A0AB34K8M8_PRYPA</name>
<accession>A0AB34K8M8</accession>
<sequence length="349" mass="38349">MLESICFPKYSRAVRRRVSRELPLSGLRPKPKETPPLERTLRDGPQVPLECFTNALGLNIIVYSWPATTKRPKAIILMAHGLDGFAESDLAKRPGLADGKGFRGSWLEALTRAGYLIYSFDMQGMGFSESVVDGMRSMCFDYEDYVDDALQLRHLLSERHPGLPMIMLGGSMGGCVSLLAAERMPSAFAAVVVMAPAVGHFEKLKAKPSNMLTLPLLGCLSACVPHVPVGAKHINPDSAAVAEEFLLGLPRYNQPARMRARYCAEGLRAGELAIAQAHKLTMPLYIIHARDDEMTDYAGSEALMAAAASKNKVLINDLEGADHQIVEADANRYGLKYVQQLIKWLDQIH</sequence>
<evidence type="ECO:0000313" key="2">
    <source>
        <dbReference type="EMBL" id="KAL1529677.1"/>
    </source>
</evidence>
<dbReference type="PRINTS" id="PR00111">
    <property type="entry name" value="ABHYDROLASE"/>
</dbReference>
<dbReference type="PANTHER" id="PTHR11614">
    <property type="entry name" value="PHOSPHOLIPASE-RELATED"/>
    <property type="match status" value="1"/>
</dbReference>
<keyword evidence="3" id="KW-1185">Reference proteome</keyword>
<proteinExistence type="predicted"/>
<dbReference type="InterPro" id="IPR022742">
    <property type="entry name" value="Hydrolase_4"/>
</dbReference>
<evidence type="ECO:0000313" key="3">
    <source>
        <dbReference type="Proteomes" id="UP001515480"/>
    </source>
</evidence>
<organism evidence="2 3">
    <name type="scientific">Prymnesium parvum</name>
    <name type="common">Toxic golden alga</name>
    <dbReference type="NCBI Taxonomy" id="97485"/>
    <lineage>
        <taxon>Eukaryota</taxon>
        <taxon>Haptista</taxon>
        <taxon>Haptophyta</taxon>
        <taxon>Prymnesiophyceae</taxon>
        <taxon>Prymnesiales</taxon>
        <taxon>Prymnesiaceae</taxon>
        <taxon>Prymnesium</taxon>
    </lineage>
</organism>
<dbReference type="Gene3D" id="3.40.50.1820">
    <property type="entry name" value="alpha/beta hydrolase"/>
    <property type="match status" value="1"/>
</dbReference>
<dbReference type="InterPro" id="IPR000073">
    <property type="entry name" value="AB_hydrolase_1"/>
</dbReference>
<dbReference type="InterPro" id="IPR029058">
    <property type="entry name" value="AB_hydrolase_fold"/>
</dbReference>
<dbReference type="EMBL" id="JBGBPQ010000001">
    <property type="protein sequence ID" value="KAL1529677.1"/>
    <property type="molecule type" value="Genomic_DNA"/>
</dbReference>
<gene>
    <name evidence="2" type="ORF">AB1Y20_000617</name>
</gene>
<evidence type="ECO:0000259" key="1">
    <source>
        <dbReference type="Pfam" id="PF12146"/>
    </source>
</evidence>
<dbReference type="Pfam" id="PF12146">
    <property type="entry name" value="Hydrolase_4"/>
    <property type="match status" value="1"/>
</dbReference>
<comment type="caution">
    <text evidence="2">The sequence shown here is derived from an EMBL/GenBank/DDBJ whole genome shotgun (WGS) entry which is preliminary data.</text>
</comment>
<dbReference type="Proteomes" id="UP001515480">
    <property type="component" value="Unassembled WGS sequence"/>
</dbReference>
<dbReference type="SUPFAM" id="SSF53474">
    <property type="entry name" value="alpha/beta-Hydrolases"/>
    <property type="match status" value="1"/>
</dbReference>